<keyword evidence="5 9" id="KW-0798">TonB box</keyword>
<accession>A0A1G6V587</accession>
<keyword evidence="6 8" id="KW-0472">Membrane</keyword>
<feature type="domain" description="TonB-dependent receptor-like beta-barrel" evidence="11">
    <location>
        <begin position="424"/>
        <end position="1017"/>
    </location>
</feature>
<evidence type="ECO:0000256" key="3">
    <source>
        <dbReference type="ARBA" id="ARBA00022452"/>
    </source>
</evidence>
<evidence type="ECO:0000256" key="4">
    <source>
        <dbReference type="ARBA" id="ARBA00022692"/>
    </source>
</evidence>
<name>A0A1G6V587_9BACT</name>
<keyword evidence="2 8" id="KW-0813">Transport</keyword>
<dbReference type="InterPro" id="IPR037066">
    <property type="entry name" value="Plug_dom_sf"/>
</dbReference>
<evidence type="ECO:0000256" key="1">
    <source>
        <dbReference type="ARBA" id="ARBA00004571"/>
    </source>
</evidence>
<dbReference type="GO" id="GO:0009279">
    <property type="term" value="C:cell outer membrane"/>
    <property type="evidence" value="ECO:0007669"/>
    <property type="project" value="UniProtKB-SubCell"/>
</dbReference>
<keyword evidence="7 8" id="KW-0998">Cell outer membrane</keyword>
<comment type="subcellular location">
    <subcellularLocation>
        <location evidence="1 8">Cell outer membrane</location>
        <topology evidence="1 8">Multi-pass membrane protein</topology>
    </subcellularLocation>
</comment>
<keyword evidence="4 8" id="KW-0812">Transmembrane</keyword>
<dbReference type="Pfam" id="PF07715">
    <property type="entry name" value="Plug"/>
    <property type="match status" value="1"/>
</dbReference>
<dbReference type="SUPFAM" id="SSF49464">
    <property type="entry name" value="Carboxypeptidase regulatory domain-like"/>
    <property type="match status" value="1"/>
</dbReference>
<dbReference type="InterPro" id="IPR036942">
    <property type="entry name" value="Beta-barrel_TonB_sf"/>
</dbReference>
<dbReference type="InterPro" id="IPR023996">
    <property type="entry name" value="TonB-dep_OMP_SusC/RagA"/>
</dbReference>
<dbReference type="NCBIfam" id="TIGR04056">
    <property type="entry name" value="OMP_RagA_SusC"/>
    <property type="match status" value="1"/>
</dbReference>
<dbReference type="InterPro" id="IPR039426">
    <property type="entry name" value="TonB-dep_rcpt-like"/>
</dbReference>
<dbReference type="PROSITE" id="PS52016">
    <property type="entry name" value="TONB_DEPENDENT_REC_3"/>
    <property type="match status" value="1"/>
</dbReference>
<evidence type="ECO:0000259" key="12">
    <source>
        <dbReference type="Pfam" id="PF07715"/>
    </source>
</evidence>
<evidence type="ECO:0000256" key="9">
    <source>
        <dbReference type="RuleBase" id="RU003357"/>
    </source>
</evidence>
<evidence type="ECO:0000256" key="10">
    <source>
        <dbReference type="SAM" id="SignalP"/>
    </source>
</evidence>
<dbReference type="RefSeq" id="WP_229212510.1">
    <property type="nucleotide sequence ID" value="NZ_FNAN01000001.1"/>
</dbReference>
<keyword evidence="14" id="KW-1185">Reference proteome</keyword>
<dbReference type="InterPro" id="IPR012910">
    <property type="entry name" value="Plug_dom"/>
</dbReference>
<evidence type="ECO:0000256" key="2">
    <source>
        <dbReference type="ARBA" id="ARBA00022448"/>
    </source>
</evidence>
<feature type="signal peptide" evidence="10">
    <location>
        <begin position="1"/>
        <end position="25"/>
    </location>
</feature>
<dbReference type="STRING" id="659014.SAMN04487996_101124"/>
<dbReference type="Proteomes" id="UP000198748">
    <property type="component" value="Unassembled WGS sequence"/>
</dbReference>
<dbReference type="Gene3D" id="2.40.170.20">
    <property type="entry name" value="TonB-dependent receptor, beta-barrel domain"/>
    <property type="match status" value="1"/>
</dbReference>
<keyword evidence="3 8" id="KW-1134">Transmembrane beta strand</keyword>
<keyword evidence="10" id="KW-0732">Signal</keyword>
<dbReference type="SUPFAM" id="SSF56935">
    <property type="entry name" value="Porins"/>
    <property type="match status" value="1"/>
</dbReference>
<reference evidence="14" key="1">
    <citation type="submission" date="2016-10" db="EMBL/GenBank/DDBJ databases">
        <authorList>
            <person name="Varghese N."/>
            <person name="Submissions S."/>
        </authorList>
    </citation>
    <scope>NUCLEOTIDE SEQUENCE [LARGE SCALE GENOMIC DNA]</scope>
    <source>
        <strain evidence="14">DSM 25329</strain>
    </source>
</reference>
<dbReference type="AlphaFoldDB" id="A0A1G6V587"/>
<feature type="chain" id="PRO_5011597160" evidence="10">
    <location>
        <begin position="26"/>
        <end position="1058"/>
    </location>
</feature>
<comment type="similarity">
    <text evidence="8 9">Belongs to the TonB-dependent receptor family.</text>
</comment>
<dbReference type="NCBIfam" id="TIGR04057">
    <property type="entry name" value="SusC_RagA_signa"/>
    <property type="match status" value="1"/>
</dbReference>
<dbReference type="Pfam" id="PF00593">
    <property type="entry name" value="TonB_dep_Rec_b-barrel"/>
    <property type="match status" value="1"/>
</dbReference>
<organism evidence="13 14">
    <name type="scientific">Dyadobacter soli</name>
    <dbReference type="NCBI Taxonomy" id="659014"/>
    <lineage>
        <taxon>Bacteria</taxon>
        <taxon>Pseudomonadati</taxon>
        <taxon>Bacteroidota</taxon>
        <taxon>Cytophagia</taxon>
        <taxon>Cytophagales</taxon>
        <taxon>Spirosomataceae</taxon>
        <taxon>Dyadobacter</taxon>
    </lineage>
</organism>
<sequence>MKKGSAQSLFCIAGCLMLLSRPAIAFPESQARTVVKNSRPNVDKTVTGQVLDKADNSPIPGVTVVVKGSTNGTTTDAEGKFQILVKSDSDVLVFSSVGYVTQEKQVGNASIVDVVLSSDQKTLDEVVVVGYGTAKKRDLTGAVSQVNATKLENENPQSVQDVLRGNIPGMNVGFSASAKGGGNVAVRGTNSLGAGSSPLVVLDGAIYYGGLEDINPNDIETIDVLKDASSAAVFGAKAASGVILVTTKKGKEGKTIINVNSNIGFAEVAKNQPVLGPQEFISWRQEVMRNINVTADSWRFTNPNNLPDGITLEKWLGADKGDPTTVWLQRLNMQPAEIQNYKDGRSVDWYSKIFQKGFRQDHTVSLSGRSDKVSYYMSLGYLNNQGIVVGDAYSTVRARVNLEGKVSKFLTVGINTQFADRDESQVPVNIDLAPNLSPWGSEFNPDGTYKWRPNDEASGGNHPYYARSFTDRDKGSMTINNVIFAKVSLPFGITYQANFTPRYEVYHRYNAESSKSMEWSAEGGRASRADSRFFSWQIDNILKWNKTFAEKHSFDVTLLANKERYRSWSDSVSNKGFAPNDFLGYHNVSAGNAPVIWSEDQTSTADALMARLYYTFKDRYMVTLSTRRDGYSAFGQKNPRATFASAALGWVFTDEPFIKINWLNYGKLRVSYGSNGNRDIGRYDALANLATGKYLHVREDGTVVQVSQLYVDRMQNPNLKWERTNSLNFGIDFGLFNNRIDGSLELYKSSTRDLLVKRLLPNVLGFDFVLDNLGQIDNKGLELSLNSNNMKRENFSWRSTLNVQMNRNKIVHLYGNKTQIRDAQGNVTGERESDDITNKWFIGHAIDEIWNFKVIGVWQEEEAEEAKRYGVKPGDHKILDVNNDGKFTNDDKVFQGYTSPRARFTLRNEFNLFKNFDVSFMVYSYVGQKGEFNQMKNRPGFPDRSSSYVFPYWTPENRNNEWARLYSSEGSATGYNVYQSKSFVRFESFAVAYTIPKTLVQRISLQNLRVYANVRNIGFISNWKFWDPENGTNGATNQNLTYSVPSPRIFTMGVDITL</sequence>
<gene>
    <name evidence="13" type="ORF">SAMN04487996_101124</name>
</gene>
<dbReference type="Gene3D" id="2.60.40.1120">
    <property type="entry name" value="Carboxypeptidase-like, regulatory domain"/>
    <property type="match status" value="1"/>
</dbReference>
<dbReference type="Pfam" id="PF13715">
    <property type="entry name" value="CarbopepD_reg_2"/>
    <property type="match status" value="1"/>
</dbReference>
<evidence type="ECO:0000256" key="6">
    <source>
        <dbReference type="ARBA" id="ARBA00023136"/>
    </source>
</evidence>
<evidence type="ECO:0000256" key="8">
    <source>
        <dbReference type="PROSITE-ProRule" id="PRU01360"/>
    </source>
</evidence>
<dbReference type="EMBL" id="FNAN01000001">
    <property type="protein sequence ID" value="SDD48035.1"/>
    <property type="molecule type" value="Genomic_DNA"/>
</dbReference>
<protein>
    <submittedName>
        <fullName evidence="13">TonB-linked outer membrane protein, SusC/RagA family</fullName>
    </submittedName>
</protein>
<evidence type="ECO:0000313" key="14">
    <source>
        <dbReference type="Proteomes" id="UP000198748"/>
    </source>
</evidence>
<feature type="domain" description="TonB-dependent receptor plug" evidence="12">
    <location>
        <begin position="135"/>
        <end position="242"/>
    </location>
</feature>
<dbReference type="InterPro" id="IPR023997">
    <property type="entry name" value="TonB-dep_OMP_SusC/RagA_CS"/>
</dbReference>
<evidence type="ECO:0000259" key="11">
    <source>
        <dbReference type="Pfam" id="PF00593"/>
    </source>
</evidence>
<dbReference type="Gene3D" id="2.170.130.10">
    <property type="entry name" value="TonB-dependent receptor, plug domain"/>
    <property type="match status" value="1"/>
</dbReference>
<dbReference type="InterPro" id="IPR000531">
    <property type="entry name" value="Beta-barrel_TonB"/>
</dbReference>
<evidence type="ECO:0000256" key="7">
    <source>
        <dbReference type="ARBA" id="ARBA00023237"/>
    </source>
</evidence>
<dbReference type="InterPro" id="IPR008969">
    <property type="entry name" value="CarboxyPept-like_regulatory"/>
</dbReference>
<evidence type="ECO:0000256" key="5">
    <source>
        <dbReference type="ARBA" id="ARBA00023077"/>
    </source>
</evidence>
<evidence type="ECO:0000313" key="13">
    <source>
        <dbReference type="EMBL" id="SDD48035.1"/>
    </source>
</evidence>
<proteinExistence type="inferred from homology"/>